<dbReference type="PANTHER" id="PTHR12459">
    <property type="entry name" value="TRANSMEMBRANE PROTEIN 135-RELATED"/>
    <property type="match status" value="1"/>
</dbReference>
<dbReference type="EMBL" id="JBBPBM010000198">
    <property type="protein sequence ID" value="KAK8501037.1"/>
    <property type="molecule type" value="Genomic_DNA"/>
</dbReference>
<gene>
    <name evidence="1" type="ORF">V6N12_000145</name>
</gene>
<dbReference type="Proteomes" id="UP001472677">
    <property type="component" value="Unassembled WGS sequence"/>
</dbReference>
<reference evidence="1 2" key="1">
    <citation type="journal article" date="2024" name="G3 (Bethesda)">
        <title>Genome assembly of Hibiscus sabdariffa L. provides insights into metabolisms of medicinal natural products.</title>
        <authorList>
            <person name="Kim T."/>
        </authorList>
    </citation>
    <scope>NUCLEOTIDE SEQUENCE [LARGE SCALE GENOMIC DNA]</scope>
    <source>
        <strain evidence="1">TK-2024</strain>
        <tissue evidence="1">Old leaves</tissue>
    </source>
</reference>
<organism evidence="1 2">
    <name type="scientific">Hibiscus sabdariffa</name>
    <name type="common">roselle</name>
    <dbReference type="NCBI Taxonomy" id="183260"/>
    <lineage>
        <taxon>Eukaryota</taxon>
        <taxon>Viridiplantae</taxon>
        <taxon>Streptophyta</taxon>
        <taxon>Embryophyta</taxon>
        <taxon>Tracheophyta</taxon>
        <taxon>Spermatophyta</taxon>
        <taxon>Magnoliopsida</taxon>
        <taxon>eudicotyledons</taxon>
        <taxon>Gunneridae</taxon>
        <taxon>Pentapetalae</taxon>
        <taxon>rosids</taxon>
        <taxon>malvids</taxon>
        <taxon>Malvales</taxon>
        <taxon>Malvaceae</taxon>
        <taxon>Malvoideae</taxon>
        <taxon>Hibiscus</taxon>
    </lineage>
</organism>
<protein>
    <submittedName>
        <fullName evidence="1">Uncharacterized protein</fullName>
    </submittedName>
</protein>
<dbReference type="InterPro" id="IPR026749">
    <property type="entry name" value="Tmem135"/>
</dbReference>
<keyword evidence="2" id="KW-1185">Reference proteome</keyword>
<proteinExistence type="predicted"/>
<dbReference type="PANTHER" id="PTHR12459:SF15">
    <property type="entry name" value="TRANSMEMBRANE PROTEIN 135"/>
    <property type="match status" value="1"/>
</dbReference>
<accession>A0ABR2B2Q0</accession>
<sequence>MALIDLSKCFSIVSYISCVIGQFPTGLALAIEKKSRRIEISLYCPSRAIESFFTCMDNVRYLPKSMNLKRADMKGLNPSRGAIVGANSSLQSWLLFSAGLGTSKNTFKMEIQESICGNIPENSKIRRLRCRFQKMIHGNQACGPYVFTFFREAYKRSLPVYHSVYLIPTLLVHRQGLLKRPYTILEKSLLGTARSSLFLSVFTSSAWMWTCTVNRLFRKCDIPIVALGTFPTCLTLAVEKKSRRIEISLYCLTRAMESFFTCIVDAGYLPKSMNLKRVDVKGLNPSRGAVADADNSLRSWLWFLVLHRCAVIHVLSSY</sequence>
<evidence type="ECO:0000313" key="2">
    <source>
        <dbReference type="Proteomes" id="UP001472677"/>
    </source>
</evidence>
<name>A0ABR2B2Q0_9ROSI</name>
<evidence type="ECO:0000313" key="1">
    <source>
        <dbReference type="EMBL" id="KAK8501037.1"/>
    </source>
</evidence>
<comment type="caution">
    <text evidence="1">The sequence shown here is derived from an EMBL/GenBank/DDBJ whole genome shotgun (WGS) entry which is preliminary data.</text>
</comment>